<evidence type="ECO:0000313" key="10">
    <source>
        <dbReference type="EMBL" id="EJC82318.1"/>
    </source>
</evidence>
<evidence type="ECO:0000256" key="7">
    <source>
        <dbReference type="ARBA" id="ARBA00047942"/>
    </source>
</evidence>
<feature type="domain" description="DNA methylase N-4/N-6" evidence="9">
    <location>
        <begin position="25"/>
        <end position="81"/>
    </location>
</feature>
<comment type="catalytic activity">
    <reaction evidence="8">
        <text>a 2'-deoxycytidine in DNA + S-adenosyl-L-methionine = an N(4)-methyl-2'-deoxycytidine in DNA + S-adenosyl-L-homocysteine + H(+)</text>
        <dbReference type="Rhea" id="RHEA:16857"/>
        <dbReference type="Rhea" id="RHEA-COMP:11369"/>
        <dbReference type="Rhea" id="RHEA-COMP:13674"/>
        <dbReference type="ChEBI" id="CHEBI:15378"/>
        <dbReference type="ChEBI" id="CHEBI:57856"/>
        <dbReference type="ChEBI" id="CHEBI:59789"/>
        <dbReference type="ChEBI" id="CHEBI:85452"/>
        <dbReference type="ChEBI" id="CHEBI:137933"/>
        <dbReference type="EC" id="2.1.1.113"/>
    </reaction>
</comment>
<keyword evidence="3" id="KW-0808">Transferase</keyword>
<dbReference type="Proteomes" id="UP000005732">
    <property type="component" value="Unassembled WGS sequence"/>
</dbReference>
<evidence type="ECO:0000256" key="5">
    <source>
        <dbReference type="ARBA" id="ARBA00022747"/>
    </source>
</evidence>
<dbReference type="HOGENOM" id="CLU_107995_0_0_5"/>
<evidence type="ECO:0000256" key="6">
    <source>
        <dbReference type="ARBA" id="ARBA00023125"/>
    </source>
</evidence>
<keyword evidence="4" id="KW-0949">S-adenosyl-L-methionine</keyword>
<gene>
    <name evidence="10" type="ORF">Rleg4DRAFT_4026</name>
</gene>
<comment type="catalytic activity">
    <reaction evidence="7">
        <text>a 2'-deoxyadenosine in DNA + S-adenosyl-L-methionine = an N(6)-methyl-2'-deoxyadenosine in DNA + S-adenosyl-L-homocysteine + H(+)</text>
        <dbReference type="Rhea" id="RHEA:15197"/>
        <dbReference type="Rhea" id="RHEA-COMP:12418"/>
        <dbReference type="Rhea" id="RHEA-COMP:12419"/>
        <dbReference type="ChEBI" id="CHEBI:15378"/>
        <dbReference type="ChEBI" id="CHEBI:57856"/>
        <dbReference type="ChEBI" id="CHEBI:59789"/>
        <dbReference type="ChEBI" id="CHEBI:90615"/>
        <dbReference type="ChEBI" id="CHEBI:90616"/>
        <dbReference type="EC" id="2.1.1.72"/>
    </reaction>
</comment>
<dbReference type="SUPFAM" id="SSF53335">
    <property type="entry name" value="S-adenosyl-L-methionine-dependent methyltransferases"/>
    <property type="match status" value="2"/>
</dbReference>
<organism evidence="10 11">
    <name type="scientific">Rhizobium leguminosarum bv. trifolii WSM2297</name>
    <dbReference type="NCBI Taxonomy" id="754762"/>
    <lineage>
        <taxon>Bacteria</taxon>
        <taxon>Pseudomonadati</taxon>
        <taxon>Pseudomonadota</taxon>
        <taxon>Alphaproteobacteria</taxon>
        <taxon>Hyphomicrobiales</taxon>
        <taxon>Rhizobiaceae</taxon>
        <taxon>Rhizobium/Agrobacterium group</taxon>
        <taxon>Rhizobium</taxon>
    </lineage>
</organism>
<dbReference type="AlphaFoldDB" id="J0WAT8"/>
<evidence type="ECO:0000256" key="8">
    <source>
        <dbReference type="ARBA" id="ARBA00049120"/>
    </source>
</evidence>
<dbReference type="GO" id="GO:0009007">
    <property type="term" value="F:site-specific DNA-methyltransferase (adenine-specific) activity"/>
    <property type="evidence" value="ECO:0007669"/>
    <property type="project" value="UniProtKB-EC"/>
</dbReference>
<evidence type="ECO:0000256" key="4">
    <source>
        <dbReference type="ARBA" id="ARBA00022691"/>
    </source>
</evidence>
<sequence length="197" mass="22677">MTISELLTVSNRHQFPLPDFQNGDEIRFPGDLVSALLDRFTKSGDAVFDPFVGLGTTFFVCEQRGRIPYGTEADRQRYEWVKQRITTKHHLVCGDSAELAAFDFPEMDFCITSPPYMPHWHKWNPLYNGDPEYDGYGVYLKRMQEIYGQICKRMKANAYLVVQADNLTNEQFSPLVWDLGRALSEVMTLEGDYGELV</sequence>
<comment type="similarity">
    <text evidence="1">Belongs to the N(4)/N(6)-methyltransferase family. N(4) subfamily.</text>
</comment>
<evidence type="ECO:0000256" key="3">
    <source>
        <dbReference type="ARBA" id="ARBA00022679"/>
    </source>
</evidence>
<dbReference type="InterPro" id="IPR029063">
    <property type="entry name" value="SAM-dependent_MTases_sf"/>
</dbReference>
<dbReference type="Gene3D" id="3.40.50.150">
    <property type="entry name" value="Vaccinia Virus protein VP39"/>
    <property type="match status" value="2"/>
</dbReference>
<accession>J0WAT8</accession>
<keyword evidence="6" id="KW-0238">DNA-binding</keyword>
<protein>
    <submittedName>
        <fullName evidence="10">DNA modification methylase</fullName>
    </submittedName>
</protein>
<dbReference type="PROSITE" id="PS00093">
    <property type="entry name" value="N4_MTASE"/>
    <property type="match status" value="1"/>
</dbReference>
<dbReference type="RefSeq" id="WP_003583898.1">
    <property type="nucleotide sequence ID" value="NZ_JH719395.1"/>
</dbReference>
<dbReference type="GO" id="GO:0015667">
    <property type="term" value="F:site-specific DNA-methyltransferase (cytosine-N4-specific) activity"/>
    <property type="evidence" value="ECO:0007669"/>
    <property type="project" value="UniProtKB-EC"/>
</dbReference>
<keyword evidence="5" id="KW-0680">Restriction system</keyword>
<name>J0WAT8_RHILT</name>
<evidence type="ECO:0000259" key="9">
    <source>
        <dbReference type="Pfam" id="PF01555"/>
    </source>
</evidence>
<evidence type="ECO:0000256" key="2">
    <source>
        <dbReference type="ARBA" id="ARBA00022603"/>
    </source>
</evidence>
<dbReference type="GO" id="GO:0032259">
    <property type="term" value="P:methylation"/>
    <property type="evidence" value="ECO:0007669"/>
    <property type="project" value="UniProtKB-KW"/>
</dbReference>
<reference evidence="10 11" key="1">
    <citation type="submission" date="2012-02" db="EMBL/GenBank/DDBJ databases">
        <title>Improved High-Quality Draft Sequence of Rhizobium leguminosarum bv. trifolii WSM2297.</title>
        <authorList>
            <consortium name="US DOE Joint Genome Institute"/>
            <person name="Lucas S."/>
            <person name="Han J."/>
            <person name="Lapidus A."/>
            <person name="Cheng J.-F."/>
            <person name="Goodwin L."/>
            <person name="Pitluck S."/>
            <person name="Peters L."/>
            <person name="Ovchinnikova G."/>
            <person name="Zhang X."/>
            <person name="Detter J.C."/>
            <person name="Han C."/>
            <person name="Tapia R."/>
            <person name="Land M."/>
            <person name="Hauser L."/>
            <person name="Kyrpides N."/>
            <person name="Ivanova N."/>
            <person name="Pagani I."/>
            <person name="Brau L."/>
            <person name="Yates R."/>
            <person name="O'Hara G."/>
            <person name="Rui T."/>
            <person name="Howieson J."/>
            <person name="Reeve W."/>
            <person name="Woyke T."/>
        </authorList>
    </citation>
    <scope>NUCLEOTIDE SEQUENCE [LARGE SCALE GENOMIC DNA]</scope>
    <source>
        <strain evidence="10 11">WSM2297</strain>
    </source>
</reference>
<evidence type="ECO:0000313" key="11">
    <source>
        <dbReference type="Proteomes" id="UP000005732"/>
    </source>
</evidence>
<dbReference type="GO" id="GO:0009307">
    <property type="term" value="P:DNA restriction-modification system"/>
    <property type="evidence" value="ECO:0007669"/>
    <property type="project" value="UniProtKB-KW"/>
</dbReference>
<keyword evidence="2 10" id="KW-0489">Methyltransferase</keyword>
<dbReference type="GO" id="GO:0008170">
    <property type="term" value="F:N-methyltransferase activity"/>
    <property type="evidence" value="ECO:0007669"/>
    <property type="project" value="InterPro"/>
</dbReference>
<dbReference type="InterPro" id="IPR002941">
    <property type="entry name" value="DNA_methylase_N4/N6"/>
</dbReference>
<dbReference type="Pfam" id="PF01555">
    <property type="entry name" value="N6_N4_Mtase"/>
    <property type="match status" value="1"/>
</dbReference>
<evidence type="ECO:0000256" key="1">
    <source>
        <dbReference type="ARBA" id="ARBA00010203"/>
    </source>
</evidence>
<dbReference type="EMBL" id="JH719395">
    <property type="protein sequence ID" value="EJC82318.1"/>
    <property type="molecule type" value="Genomic_DNA"/>
</dbReference>
<proteinExistence type="inferred from homology"/>
<dbReference type="InterPro" id="IPR017985">
    <property type="entry name" value="MeTrfase_CN4_CS"/>
</dbReference>
<dbReference type="GO" id="GO:0003677">
    <property type="term" value="F:DNA binding"/>
    <property type="evidence" value="ECO:0007669"/>
    <property type="project" value="UniProtKB-KW"/>
</dbReference>